<dbReference type="PANTHER" id="PTHR43159:SF2">
    <property type="entry name" value="ENOYL-[ACYL-CARRIER-PROTEIN] REDUCTASE [NADH], CHLOROPLASTIC"/>
    <property type="match status" value="1"/>
</dbReference>
<keyword evidence="8" id="KW-0275">Fatty acid biosynthesis</keyword>
<dbReference type="STRING" id="322095.HMPREF3185_02204"/>
<reference evidence="10" key="1">
    <citation type="submission" date="2016-01" db="EMBL/GenBank/DDBJ databases">
        <authorList>
            <person name="Mitreva M."/>
            <person name="Pepin K.H."/>
            <person name="Mihindukulasuriya K.A."/>
            <person name="Fulton R."/>
            <person name="Fronick C."/>
            <person name="O'Laughlin M."/>
            <person name="Miner T."/>
            <person name="Herter B."/>
            <person name="Rosa B.A."/>
            <person name="Cordes M."/>
            <person name="Tomlinson C."/>
            <person name="Wollam A."/>
            <person name="Palsikar V.B."/>
            <person name="Mardis E.R."/>
            <person name="Wilson R.K."/>
        </authorList>
    </citation>
    <scope>NUCLEOTIDE SEQUENCE [LARGE SCALE GENOMIC DNA]</scope>
    <source>
        <strain evidence="10">KA00683</strain>
    </source>
</reference>
<evidence type="ECO:0000256" key="1">
    <source>
        <dbReference type="ARBA" id="ARBA00005194"/>
    </source>
</evidence>
<dbReference type="InterPro" id="IPR002347">
    <property type="entry name" value="SDR_fam"/>
</dbReference>
<evidence type="ECO:0000256" key="8">
    <source>
        <dbReference type="ARBA" id="ARBA00023160"/>
    </source>
</evidence>
<comment type="similarity">
    <text evidence="2">Belongs to the short-chain dehydrogenases/reductases (SDR) family. FabI subfamily.</text>
</comment>
<keyword evidence="10" id="KW-1185">Reference proteome</keyword>
<dbReference type="AlphaFoldDB" id="A0A134AYX5"/>
<dbReference type="Proteomes" id="UP000070224">
    <property type="component" value="Unassembled WGS sequence"/>
</dbReference>
<evidence type="ECO:0000256" key="3">
    <source>
        <dbReference type="ARBA" id="ARBA00012996"/>
    </source>
</evidence>
<keyword evidence="5" id="KW-0276">Fatty acid metabolism</keyword>
<keyword evidence="6" id="KW-0560">Oxidoreductase</keyword>
<dbReference type="GO" id="GO:0006633">
    <property type="term" value="P:fatty acid biosynthetic process"/>
    <property type="evidence" value="ECO:0007669"/>
    <property type="project" value="UniProtKB-KW"/>
</dbReference>
<sequence length="347" mass="37992">MSRKYLHSRSEVEVLPRAFSGTSGCILRYFCLLLQLLPAESNWQKMGALHKKRIFVLYIINGYLTDKGITTMSYNLLAGKKGIIFGALNEQSIAWRVAERAVEEGAEIILTNTAVAVRMGQLNELGQKLNAKVVPADATKEEELEVVFQEAMKSFGKVDFVLHSIGMSPNVRKGRAYDDLDYKMLQTTFDISAVSFHKMLQVAKKLDAIAEGGSVVALTYIAAQRTFVGYNDMADAKSLLESIARSFGYIYGRDKGVRINTVSQSPTVTTAGSGVKGMSDLLDFAEDLSPLGNADANDCADYCITLFSDLTRKITMQNLFNDGGFSSMGMSAAAIEAFATGRANREK</sequence>
<evidence type="ECO:0000256" key="7">
    <source>
        <dbReference type="ARBA" id="ARBA00023098"/>
    </source>
</evidence>
<evidence type="ECO:0000256" key="5">
    <source>
        <dbReference type="ARBA" id="ARBA00022832"/>
    </source>
</evidence>
<evidence type="ECO:0000256" key="4">
    <source>
        <dbReference type="ARBA" id="ARBA00022516"/>
    </source>
</evidence>
<dbReference type="EC" id="1.3.1.9" evidence="3"/>
<evidence type="ECO:0000313" key="10">
    <source>
        <dbReference type="Proteomes" id="UP000070224"/>
    </source>
</evidence>
<keyword evidence="4" id="KW-0444">Lipid biosynthesis</keyword>
<dbReference type="InterPro" id="IPR014358">
    <property type="entry name" value="Enoyl-ACP_Rdtase_NADH"/>
</dbReference>
<dbReference type="GO" id="GO:0004318">
    <property type="term" value="F:enoyl-[acyl-carrier-protein] reductase (NADH) activity"/>
    <property type="evidence" value="ECO:0007669"/>
    <property type="project" value="UniProtKB-EC"/>
</dbReference>
<organism evidence="9 10">
    <name type="scientific">Porphyromonas somerae</name>
    <dbReference type="NCBI Taxonomy" id="322095"/>
    <lineage>
        <taxon>Bacteria</taxon>
        <taxon>Pseudomonadati</taxon>
        <taxon>Bacteroidota</taxon>
        <taxon>Bacteroidia</taxon>
        <taxon>Bacteroidales</taxon>
        <taxon>Porphyromonadaceae</taxon>
        <taxon>Porphyromonas</taxon>
    </lineage>
</organism>
<proteinExistence type="inferred from homology"/>
<evidence type="ECO:0000256" key="6">
    <source>
        <dbReference type="ARBA" id="ARBA00023002"/>
    </source>
</evidence>
<keyword evidence="7" id="KW-0443">Lipid metabolism</keyword>
<comment type="pathway">
    <text evidence="1">Lipid metabolism; fatty acid biosynthesis.</text>
</comment>
<evidence type="ECO:0000313" key="9">
    <source>
        <dbReference type="EMBL" id="KXB72889.1"/>
    </source>
</evidence>
<dbReference type="Pfam" id="PF13561">
    <property type="entry name" value="adh_short_C2"/>
    <property type="match status" value="1"/>
</dbReference>
<protein>
    <recommendedName>
        <fullName evidence="3">enoyl-[acyl-carrier-protein] reductase (NADH)</fullName>
        <ecNumber evidence="3">1.3.1.9</ecNumber>
    </recommendedName>
</protein>
<dbReference type="Gene3D" id="3.40.50.720">
    <property type="entry name" value="NAD(P)-binding Rossmann-like Domain"/>
    <property type="match status" value="1"/>
</dbReference>
<gene>
    <name evidence="9" type="ORF">HMPREF3185_02204</name>
</gene>
<dbReference type="EMBL" id="LSDK01000152">
    <property type="protein sequence ID" value="KXB72889.1"/>
    <property type="molecule type" value="Genomic_DNA"/>
</dbReference>
<evidence type="ECO:0000256" key="2">
    <source>
        <dbReference type="ARBA" id="ARBA00009233"/>
    </source>
</evidence>
<dbReference type="InterPro" id="IPR036291">
    <property type="entry name" value="NAD(P)-bd_dom_sf"/>
</dbReference>
<dbReference type="PATRIC" id="fig|322095.3.peg.2183"/>
<accession>A0A134AYX5</accession>
<dbReference type="PANTHER" id="PTHR43159">
    <property type="entry name" value="ENOYL-[ACYL-CARRIER-PROTEIN] REDUCTASE"/>
    <property type="match status" value="1"/>
</dbReference>
<comment type="caution">
    <text evidence="9">The sequence shown here is derived from an EMBL/GenBank/DDBJ whole genome shotgun (WGS) entry which is preliminary data.</text>
</comment>
<dbReference type="SUPFAM" id="SSF51735">
    <property type="entry name" value="NAD(P)-binding Rossmann-fold domains"/>
    <property type="match status" value="1"/>
</dbReference>
<name>A0A134AYX5_9PORP</name>